<evidence type="ECO:0000313" key="10">
    <source>
        <dbReference type="Proteomes" id="UP001152561"/>
    </source>
</evidence>
<dbReference type="AlphaFoldDB" id="A0A9Q1M3S7"/>
<dbReference type="GO" id="GO:0005524">
    <property type="term" value="F:ATP binding"/>
    <property type="evidence" value="ECO:0007669"/>
    <property type="project" value="UniProtKB-UniRule"/>
</dbReference>
<dbReference type="SUPFAM" id="SSF52058">
    <property type="entry name" value="L domain-like"/>
    <property type="match status" value="1"/>
</dbReference>
<evidence type="ECO:0000256" key="7">
    <source>
        <dbReference type="PROSITE-ProRule" id="PRU10141"/>
    </source>
</evidence>
<dbReference type="OrthoDB" id="1710049at2759"/>
<evidence type="ECO:0000256" key="6">
    <source>
        <dbReference type="ARBA" id="ARBA00023136"/>
    </source>
</evidence>
<comment type="subcellular location">
    <subcellularLocation>
        <location evidence="1">Membrane</location>
    </subcellularLocation>
</comment>
<comment type="caution">
    <text evidence="9">The sequence shown here is derived from an EMBL/GenBank/DDBJ whole genome shotgun (WGS) entry which is preliminary data.</text>
</comment>
<evidence type="ECO:0000256" key="8">
    <source>
        <dbReference type="SAM" id="Phobius"/>
    </source>
</evidence>
<dbReference type="PANTHER" id="PTHR27008">
    <property type="entry name" value="OS04G0122200 PROTEIN"/>
    <property type="match status" value="1"/>
</dbReference>
<gene>
    <name evidence="9" type="ORF">K7X08_032338</name>
</gene>
<sequence>MEFLDFSYNNLTGEIPKLLEALSYLKNLNISFNKLRGEIPSGGPFANFTSQSFMSNDALCGDYRFNVSSCLIKSTKKSRRRRALAGLYIILGIGSVFLALVLGYVLLRWQKIKKSSSQTDVSLVKRHERISYHELQQATEGFSESNLLGSGSFSMVYKGILKDGTLLAAKVFNVQLEGAFKRFVTEDQDMIGHVSENCWVMGRLLSKQGQLQPLYTLLQNMDRME</sequence>
<keyword evidence="3 8" id="KW-0812">Transmembrane</keyword>
<evidence type="ECO:0000256" key="2">
    <source>
        <dbReference type="ARBA" id="ARBA00022614"/>
    </source>
</evidence>
<evidence type="ECO:0000256" key="4">
    <source>
        <dbReference type="ARBA" id="ARBA00022737"/>
    </source>
</evidence>
<keyword evidence="10" id="KW-1185">Reference proteome</keyword>
<keyword evidence="6 8" id="KW-0472">Membrane</keyword>
<proteinExistence type="predicted"/>
<dbReference type="InterPro" id="IPR011009">
    <property type="entry name" value="Kinase-like_dom_sf"/>
</dbReference>
<dbReference type="GO" id="GO:0016020">
    <property type="term" value="C:membrane"/>
    <property type="evidence" value="ECO:0007669"/>
    <property type="project" value="UniProtKB-SubCell"/>
</dbReference>
<dbReference type="InterPro" id="IPR032675">
    <property type="entry name" value="LRR_dom_sf"/>
</dbReference>
<feature type="transmembrane region" description="Helical" evidence="8">
    <location>
        <begin position="83"/>
        <end position="107"/>
    </location>
</feature>
<dbReference type="PROSITE" id="PS00107">
    <property type="entry name" value="PROTEIN_KINASE_ATP"/>
    <property type="match status" value="1"/>
</dbReference>
<dbReference type="InterPro" id="IPR017441">
    <property type="entry name" value="Protein_kinase_ATP_BS"/>
</dbReference>
<dbReference type="Pfam" id="PF00560">
    <property type="entry name" value="LRR_1"/>
    <property type="match status" value="2"/>
</dbReference>
<feature type="binding site" evidence="7">
    <location>
        <position position="170"/>
    </location>
    <ligand>
        <name>ATP</name>
        <dbReference type="ChEBI" id="CHEBI:30616"/>
    </ligand>
</feature>
<keyword evidence="5 8" id="KW-1133">Transmembrane helix</keyword>
<evidence type="ECO:0000256" key="5">
    <source>
        <dbReference type="ARBA" id="ARBA00022989"/>
    </source>
</evidence>
<keyword evidence="7" id="KW-0067">ATP-binding</keyword>
<name>A0A9Q1M3S7_9SOLA</name>
<dbReference type="SUPFAM" id="SSF56112">
    <property type="entry name" value="Protein kinase-like (PK-like)"/>
    <property type="match status" value="1"/>
</dbReference>
<dbReference type="Gene3D" id="3.30.200.20">
    <property type="entry name" value="Phosphorylase Kinase, domain 1"/>
    <property type="match status" value="1"/>
</dbReference>
<accession>A0A9Q1M3S7</accession>
<keyword evidence="2" id="KW-0433">Leucine-rich repeat</keyword>
<dbReference type="EMBL" id="JAJAGQ010000011">
    <property type="protein sequence ID" value="KAJ8548975.1"/>
    <property type="molecule type" value="Genomic_DNA"/>
</dbReference>
<dbReference type="Gene3D" id="3.80.10.10">
    <property type="entry name" value="Ribonuclease Inhibitor"/>
    <property type="match status" value="1"/>
</dbReference>
<keyword evidence="7" id="KW-0547">Nucleotide-binding</keyword>
<keyword evidence="4" id="KW-0677">Repeat</keyword>
<dbReference type="Proteomes" id="UP001152561">
    <property type="component" value="Unassembled WGS sequence"/>
</dbReference>
<dbReference type="PANTHER" id="PTHR27008:SF602">
    <property type="entry name" value="LRR RECEPTOR-LIKE SERINE_THREONINE-PROTEIN KINASE EFR"/>
    <property type="match status" value="1"/>
</dbReference>
<dbReference type="InterPro" id="IPR051809">
    <property type="entry name" value="Plant_receptor-like_S/T_kinase"/>
</dbReference>
<evidence type="ECO:0000256" key="3">
    <source>
        <dbReference type="ARBA" id="ARBA00022692"/>
    </source>
</evidence>
<organism evidence="9 10">
    <name type="scientific">Anisodus acutangulus</name>
    <dbReference type="NCBI Taxonomy" id="402998"/>
    <lineage>
        <taxon>Eukaryota</taxon>
        <taxon>Viridiplantae</taxon>
        <taxon>Streptophyta</taxon>
        <taxon>Embryophyta</taxon>
        <taxon>Tracheophyta</taxon>
        <taxon>Spermatophyta</taxon>
        <taxon>Magnoliopsida</taxon>
        <taxon>eudicotyledons</taxon>
        <taxon>Gunneridae</taxon>
        <taxon>Pentapetalae</taxon>
        <taxon>asterids</taxon>
        <taxon>lamiids</taxon>
        <taxon>Solanales</taxon>
        <taxon>Solanaceae</taxon>
        <taxon>Solanoideae</taxon>
        <taxon>Hyoscyameae</taxon>
        <taxon>Anisodus</taxon>
    </lineage>
</organism>
<evidence type="ECO:0000313" key="9">
    <source>
        <dbReference type="EMBL" id="KAJ8548975.1"/>
    </source>
</evidence>
<dbReference type="InterPro" id="IPR001611">
    <property type="entry name" value="Leu-rich_rpt"/>
</dbReference>
<evidence type="ECO:0000256" key="1">
    <source>
        <dbReference type="ARBA" id="ARBA00004370"/>
    </source>
</evidence>
<reference evidence="10" key="1">
    <citation type="journal article" date="2023" name="Proc. Natl. Acad. Sci. U.S.A.">
        <title>Genomic and structural basis for evolution of tropane alkaloid biosynthesis.</title>
        <authorList>
            <person name="Wanga Y.-J."/>
            <person name="Taina T."/>
            <person name="Yua J.-Y."/>
            <person name="Lia J."/>
            <person name="Xua B."/>
            <person name="Chenc J."/>
            <person name="D'Auriad J.C."/>
            <person name="Huanga J.-P."/>
            <person name="Huanga S.-X."/>
        </authorList>
    </citation>
    <scope>NUCLEOTIDE SEQUENCE [LARGE SCALE GENOMIC DNA]</scope>
    <source>
        <strain evidence="10">cv. KIB-2019</strain>
    </source>
</reference>
<protein>
    <submittedName>
        <fullName evidence="9">Uncharacterized protein</fullName>
    </submittedName>
</protein>